<feature type="region of interest" description="Disordered" evidence="1">
    <location>
        <begin position="291"/>
        <end position="441"/>
    </location>
</feature>
<organism evidence="3 4">
    <name type="scientific">Streptomyces microflavus</name>
    <name type="common">Streptomyces lipmanii</name>
    <dbReference type="NCBI Taxonomy" id="1919"/>
    <lineage>
        <taxon>Bacteria</taxon>
        <taxon>Bacillati</taxon>
        <taxon>Actinomycetota</taxon>
        <taxon>Actinomycetes</taxon>
        <taxon>Kitasatosporales</taxon>
        <taxon>Streptomycetaceae</taxon>
        <taxon>Streptomyces</taxon>
    </lineage>
</organism>
<comment type="caution">
    <text evidence="3">The sequence shown here is derived from an EMBL/GenBank/DDBJ whole genome shotgun (WGS) entry which is preliminary data.</text>
</comment>
<protein>
    <recommendedName>
        <fullName evidence="2">HTH luxR-type domain-containing protein</fullName>
    </recommendedName>
</protein>
<evidence type="ECO:0000313" key="4">
    <source>
        <dbReference type="Proteomes" id="UP000498740"/>
    </source>
</evidence>
<feature type="compositionally biased region" description="Pro residues" evidence="1">
    <location>
        <begin position="380"/>
        <end position="393"/>
    </location>
</feature>
<dbReference type="InterPro" id="IPR036388">
    <property type="entry name" value="WH-like_DNA-bd_sf"/>
</dbReference>
<dbReference type="EMBL" id="BLWD01000001">
    <property type="protein sequence ID" value="GFN05076.1"/>
    <property type="molecule type" value="Genomic_DNA"/>
</dbReference>
<dbReference type="InterPro" id="IPR016032">
    <property type="entry name" value="Sig_transdc_resp-reg_C-effctor"/>
</dbReference>
<dbReference type="Gene3D" id="1.10.10.10">
    <property type="entry name" value="Winged helix-like DNA-binding domain superfamily/Winged helix DNA-binding domain"/>
    <property type="match status" value="1"/>
</dbReference>
<feature type="compositionally biased region" description="Basic residues" evidence="1">
    <location>
        <begin position="422"/>
        <end position="433"/>
    </location>
</feature>
<dbReference type="PROSITE" id="PS50043">
    <property type="entry name" value="HTH_LUXR_2"/>
    <property type="match status" value="1"/>
</dbReference>
<dbReference type="PANTHER" id="PTHR34293">
    <property type="entry name" value="HTH-TYPE TRANSCRIPTIONAL REGULATOR TRMBL2"/>
    <property type="match status" value="1"/>
</dbReference>
<dbReference type="AlphaFoldDB" id="A0A7J0CRD3"/>
<dbReference type="Gene3D" id="3.30.870.10">
    <property type="entry name" value="Endonuclease Chain A"/>
    <property type="match status" value="1"/>
</dbReference>
<dbReference type="SMART" id="SM00421">
    <property type="entry name" value="HTH_LUXR"/>
    <property type="match status" value="1"/>
</dbReference>
<feature type="compositionally biased region" description="Low complexity" evidence="1">
    <location>
        <begin position="367"/>
        <end position="379"/>
    </location>
</feature>
<feature type="compositionally biased region" description="Basic and acidic residues" evidence="1">
    <location>
        <begin position="340"/>
        <end position="349"/>
    </location>
</feature>
<dbReference type="InterPro" id="IPR051797">
    <property type="entry name" value="TrmB-like"/>
</dbReference>
<evidence type="ECO:0000259" key="2">
    <source>
        <dbReference type="PROSITE" id="PS50043"/>
    </source>
</evidence>
<sequence>MCDPALRLYEKALHAGRIARTDLTDAPCLLELALLHPDPWDEAWLRPVPPSAALANLLQPVSREIDERLRMATALSRSLFPLTAVAHDDPNLAITVLEGVPAIQASINEATTTARDEILTAQPGSDRPAGKLQEALANAHTAIRRGARIRHIYQHPARYSGSIRDYLSQVPAQNLQVRTTELTVERLIIIDRSVAYIPASADRSTALRISHPALVSYLIQVYEVLWAQAVPLAENHQATAPNAPVTAVQHSIARLLAEGHVDEVVARKMGISVRTCRSHIAKLMQTLGATSRTHLGHCSSSRASSKRRPPSSRSERIRCLRTTGTSLGPGACRHRRGPTHVHDGRREQSGQHPRALRAGHEPLLDSPAGGPPAADGPRPGAVPRPPGPGPPGPGRRAVDAPRSGVGRAHTPAQAVRPGGLRTPRHHGRARRRPHAADLDRR</sequence>
<evidence type="ECO:0000313" key="3">
    <source>
        <dbReference type="EMBL" id="GFN05076.1"/>
    </source>
</evidence>
<dbReference type="CDD" id="cd06170">
    <property type="entry name" value="LuxR_C_like"/>
    <property type="match status" value="1"/>
</dbReference>
<dbReference type="GO" id="GO:0003677">
    <property type="term" value="F:DNA binding"/>
    <property type="evidence" value="ECO:0007669"/>
    <property type="project" value="InterPro"/>
</dbReference>
<dbReference type="GO" id="GO:0006355">
    <property type="term" value="P:regulation of DNA-templated transcription"/>
    <property type="evidence" value="ECO:0007669"/>
    <property type="project" value="InterPro"/>
</dbReference>
<gene>
    <name evidence="3" type="ORF">Smic_36320</name>
</gene>
<dbReference type="PANTHER" id="PTHR34293:SF1">
    <property type="entry name" value="HTH-TYPE TRANSCRIPTIONAL REGULATOR TRMBL2"/>
    <property type="match status" value="1"/>
</dbReference>
<dbReference type="Pfam" id="PF00196">
    <property type="entry name" value="GerE"/>
    <property type="match status" value="1"/>
</dbReference>
<dbReference type="InterPro" id="IPR000792">
    <property type="entry name" value="Tscrpt_reg_LuxR_C"/>
</dbReference>
<accession>A0A7J0CRD3</accession>
<dbReference type="SUPFAM" id="SSF46894">
    <property type="entry name" value="C-terminal effector domain of the bipartite response regulators"/>
    <property type="match status" value="1"/>
</dbReference>
<proteinExistence type="predicted"/>
<reference evidence="3 4" key="1">
    <citation type="submission" date="2020-05" db="EMBL/GenBank/DDBJ databases">
        <title>Whole genome shotgun sequence of Streptomyces microflavus NBRC 13062.</title>
        <authorList>
            <person name="Komaki H."/>
            <person name="Tamura T."/>
        </authorList>
    </citation>
    <scope>NUCLEOTIDE SEQUENCE [LARGE SCALE GENOMIC DNA]</scope>
    <source>
        <strain evidence="3 4">NBRC 13062</strain>
    </source>
</reference>
<feature type="domain" description="HTH luxR-type" evidence="2">
    <location>
        <begin position="238"/>
        <end position="303"/>
    </location>
</feature>
<dbReference type="Proteomes" id="UP000498740">
    <property type="component" value="Unassembled WGS sequence"/>
</dbReference>
<dbReference type="SUPFAM" id="SSF56024">
    <property type="entry name" value="Phospholipase D/nuclease"/>
    <property type="match status" value="1"/>
</dbReference>
<name>A0A7J0CRD3_STRMI</name>
<evidence type="ECO:0000256" key="1">
    <source>
        <dbReference type="SAM" id="MobiDB-lite"/>
    </source>
</evidence>